<proteinExistence type="predicted"/>
<sequence>MSKHNRNFELTISDIDLIEAALHVTKRDLSMDALNETASMLPADAAKDSLRRIDDLLGRLHNQKIFYRPAKGTYLGG</sequence>
<comment type="caution">
    <text evidence="1">The sequence shown here is derived from an EMBL/GenBank/DDBJ whole genome shotgun (WGS) entry which is preliminary data.</text>
</comment>
<dbReference type="EMBL" id="LAZR01000075">
    <property type="protein sequence ID" value="KKN94848.1"/>
    <property type="molecule type" value="Genomic_DNA"/>
</dbReference>
<protein>
    <submittedName>
        <fullName evidence="1">Uncharacterized protein</fullName>
    </submittedName>
</protein>
<dbReference type="AlphaFoldDB" id="A0A0F9XRG0"/>
<accession>A0A0F9XRG0</accession>
<reference evidence="1" key="1">
    <citation type="journal article" date="2015" name="Nature">
        <title>Complex archaea that bridge the gap between prokaryotes and eukaryotes.</title>
        <authorList>
            <person name="Spang A."/>
            <person name="Saw J.H."/>
            <person name="Jorgensen S.L."/>
            <person name="Zaremba-Niedzwiedzka K."/>
            <person name="Martijn J."/>
            <person name="Lind A.E."/>
            <person name="van Eijk R."/>
            <person name="Schleper C."/>
            <person name="Guy L."/>
            <person name="Ettema T.J."/>
        </authorList>
    </citation>
    <scope>NUCLEOTIDE SEQUENCE</scope>
</reference>
<organism evidence="1">
    <name type="scientific">marine sediment metagenome</name>
    <dbReference type="NCBI Taxonomy" id="412755"/>
    <lineage>
        <taxon>unclassified sequences</taxon>
        <taxon>metagenomes</taxon>
        <taxon>ecological metagenomes</taxon>
    </lineage>
</organism>
<gene>
    <name evidence="1" type="ORF">LCGC14_0184250</name>
</gene>
<evidence type="ECO:0000313" key="1">
    <source>
        <dbReference type="EMBL" id="KKN94848.1"/>
    </source>
</evidence>
<name>A0A0F9XRG0_9ZZZZ</name>